<keyword evidence="4" id="KW-0378">Hydrolase</keyword>
<name>A0A0B2SJQ5_GLYSO</name>
<dbReference type="InterPro" id="IPR046848">
    <property type="entry name" value="E_motif"/>
</dbReference>
<dbReference type="Pfam" id="PF13041">
    <property type="entry name" value="PPR_2"/>
    <property type="match status" value="2"/>
</dbReference>
<feature type="repeat" description="PPR" evidence="3">
    <location>
        <begin position="82"/>
        <end position="119"/>
    </location>
</feature>
<dbReference type="Proteomes" id="UP000053555">
    <property type="component" value="Unassembled WGS sequence"/>
</dbReference>
<accession>A0A0B2SJQ5</accession>
<dbReference type="PANTHER" id="PTHR46128">
    <property type="entry name" value="MITOCHONDRIAL GROUP I INTRON SPLICING FACTOR CCM1"/>
    <property type="match status" value="1"/>
</dbReference>
<dbReference type="PROSITE" id="PS51375">
    <property type="entry name" value="PPR"/>
    <property type="match status" value="4"/>
</dbReference>
<evidence type="ECO:0000313" key="4">
    <source>
        <dbReference type="EMBL" id="KHN45235.1"/>
    </source>
</evidence>
<sequence length="532" mass="59506">MPTLQPCNALLHGLVKTQMFDSLWEVYVDMMSRRFSPTVITYGILMNCCCAQGDFSNAQKGQMGEAEGVFGRMRESGVVTPNLYTYKTLMDGYSMMGDAGDLLEAMWLRLEMERCGIFPDVVTYNILIKGLCDIFRLEEAMGLMEKMDEVEVLANSVIQCGNVRAAMGLYTEMVIKGIVPDVVTYTALIDGHCKVGNTKEAFRLHKEMLDAGLSPNMFTVSCVIDGLLKDGRTNDAIKMFLEKTGAGYPRDKMDSSVNKLVHGNISMWHQKAETPISLKPPKANQTLKKHLECNIHTKVLLLFRFFLRKRPTLNLIDSYSLLYALKACNHKHSSTQGKQLHALIIKFGYQTIVQLQITLLKTYAQRVHGQAREALQLFSEMRDKDDCVLTPNDVTFIGVLMACSHAGMVEEGKLHFRKVGGHLRDSYDFIMEMPVPPNAVVWRTLLGACSVRGELELAAEVRQKLLKLDPGYVVDSVAMSNIYANKGMWNKKIVVKNQIKQSRAPGCSSIEVGSGVSEFVVSDDNHPLMTDK</sequence>
<dbReference type="NCBIfam" id="TIGR00756">
    <property type="entry name" value="PPR"/>
    <property type="match status" value="3"/>
</dbReference>
<feature type="repeat" description="PPR" evidence="3">
    <location>
        <begin position="3"/>
        <end position="37"/>
    </location>
</feature>
<reference evidence="4" key="1">
    <citation type="submission" date="2014-07" db="EMBL/GenBank/DDBJ databases">
        <title>Identification of a novel salt tolerance gene in wild soybean by whole-genome sequencing.</title>
        <authorList>
            <person name="Lam H.-M."/>
            <person name="Qi X."/>
            <person name="Li M.-W."/>
            <person name="Liu X."/>
            <person name="Xie M."/>
            <person name="Ni M."/>
            <person name="Xu X."/>
        </authorList>
    </citation>
    <scope>NUCLEOTIDE SEQUENCE [LARGE SCALE GENOMIC DNA]</scope>
    <source>
        <tissue evidence="4">Root</tissue>
    </source>
</reference>
<feature type="repeat" description="PPR" evidence="3">
    <location>
        <begin position="181"/>
        <end position="215"/>
    </location>
</feature>
<dbReference type="Pfam" id="PF12854">
    <property type="entry name" value="PPR_1"/>
    <property type="match status" value="1"/>
</dbReference>
<dbReference type="Pfam" id="PF01535">
    <property type="entry name" value="PPR"/>
    <property type="match status" value="2"/>
</dbReference>
<keyword evidence="2" id="KW-0677">Repeat</keyword>
<dbReference type="EC" id="3.4.24.-" evidence="4"/>
<dbReference type="Gene3D" id="1.25.40.10">
    <property type="entry name" value="Tetratricopeptide repeat domain"/>
    <property type="match status" value="4"/>
</dbReference>
<comment type="similarity">
    <text evidence="1">Belongs to the PPR family. P subfamily.</text>
</comment>
<evidence type="ECO:0000256" key="3">
    <source>
        <dbReference type="PROSITE-ProRule" id="PRU00708"/>
    </source>
</evidence>
<dbReference type="InterPro" id="IPR011990">
    <property type="entry name" value="TPR-like_helical_dom_sf"/>
</dbReference>
<dbReference type="GO" id="GO:0016787">
    <property type="term" value="F:hydrolase activity"/>
    <property type="evidence" value="ECO:0007669"/>
    <property type="project" value="UniProtKB-KW"/>
</dbReference>
<dbReference type="InterPro" id="IPR050872">
    <property type="entry name" value="PPR_P_subfamily"/>
</dbReference>
<dbReference type="PANTHER" id="PTHR46128:SF152">
    <property type="entry name" value="PENTACOTRIPEPTIDE-REPEAT REGION OF PRORP DOMAIN-CONTAINING PROTEIN"/>
    <property type="match status" value="1"/>
</dbReference>
<organism evidence="4">
    <name type="scientific">Glycine soja</name>
    <name type="common">Wild soybean</name>
    <dbReference type="NCBI Taxonomy" id="3848"/>
    <lineage>
        <taxon>Eukaryota</taxon>
        <taxon>Viridiplantae</taxon>
        <taxon>Streptophyta</taxon>
        <taxon>Embryophyta</taxon>
        <taxon>Tracheophyta</taxon>
        <taxon>Spermatophyta</taxon>
        <taxon>Magnoliopsida</taxon>
        <taxon>eudicotyledons</taxon>
        <taxon>Gunneridae</taxon>
        <taxon>Pentapetalae</taxon>
        <taxon>rosids</taxon>
        <taxon>fabids</taxon>
        <taxon>Fabales</taxon>
        <taxon>Fabaceae</taxon>
        <taxon>Papilionoideae</taxon>
        <taxon>50 kb inversion clade</taxon>
        <taxon>NPAAA clade</taxon>
        <taxon>indigoferoid/millettioid clade</taxon>
        <taxon>Phaseoleae</taxon>
        <taxon>Glycine</taxon>
        <taxon>Glycine subgen. Soja</taxon>
    </lineage>
</organism>
<dbReference type="InterPro" id="IPR002885">
    <property type="entry name" value="PPR_rpt"/>
</dbReference>
<dbReference type="Pfam" id="PF20431">
    <property type="entry name" value="E_motif"/>
    <property type="match status" value="1"/>
</dbReference>
<gene>
    <name evidence="4" type="ORF">glysoja_041627</name>
</gene>
<evidence type="ECO:0000256" key="1">
    <source>
        <dbReference type="ARBA" id="ARBA00007626"/>
    </source>
</evidence>
<dbReference type="EMBL" id="KN642505">
    <property type="protein sequence ID" value="KHN45235.1"/>
    <property type="molecule type" value="Genomic_DNA"/>
</dbReference>
<proteinExistence type="inferred from homology"/>
<feature type="repeat" description="PPR" evidence="3">
    <location>
        <begin position="120"/>
        <end position="154"/>
    </location>
</feature>
<dbReference type="EC" id="3.6.4.3" evidence="4"/>
<protein>
    <submittedName>
        <fullName evidence="4">Putative pentatricopeptide repeat-containing protein</fullName>
        <ecNumber evidence="4">3.4.24.-</ecNumber>
        <ecNumber evidence="4">3.6.4.3</ecNumber>
    </submittedName>
</protein>
<dbReference type="AlphaFoldDB" id="A0A0B2SJQ5"/>
<evidence type="ECO:0000256" key="2">
    <source>
        <dbReference type="ARBA" id="ARBA00022737"/>
    </source>
</evidence>